<proteinExistence type="predicted"/>
<dbReference type="AlphaFoldDB" id="A0AB39Q918"/>
<gene>
    <name evidence="2" type="ORF">AB5J49_44000</name>
</gene>
<reference evidence="2" key="1">
    <citation type="submission" date="2024-07" db="EMBL/GenBank/DDBJ databases">
        <authorList>
            <person name="Yu S.T."/>
        </authorList>
    </citation>
    <scope>NUCLEOTIDE SEQUENCE</scope>
    <source>
        <strain evidence="2">R28</strain>
    </source>
</reference>
<name>A0AB39Q918_9ACTN</name>
<dbReference type="RefSeq" id="WP_369174475.1">
    <property type="nucleotide sequence ID" value="NZ_CP163439.1"/>
</dbReference>
<keyword evidence="1" id="KW-0472">Membrane</keyword>
<feature type="transmembrane region" description="Helical" evidence="1">
    <location>
        <begin position="33"/>
        <end position="53"/>
    </location>
</feature>
<evidence type="ECO:0000313" key="2">
    <source>
        <dbReference type="EMBL" id="XDQ39762.1"/>
    </source>
</evidence>
<organism evidence="2">
    <name type="scientific">Streptomyces sp. R28</name>
    <dbReference type="NCBI Taxonomy" id="3238628"/>
    <lineage>
        <taxon>Bacteria</taxon>
        <taxon>Bacillati</taxon>
        <taxon>Actinomycetota</taxon>
        <taxon>Actinomycetes</taxon>
        <taxon>Kitasatosporales</taxon>
        <taxon>Streptomycetaceae</taxon>
        <taxon>Streptomyces</taxon>
    </lineage>
</organism>
<keyword evidence="1" id="KW-1133">Transmembrane helix</keyword>
<dbReference type="EMBL" id="CP163439">
    <property type="protein sequence ID" value="XDQ39762.1"/>
    <property type="molecule type" value="Genomic_DNA"/>
</dbReference>
<keyword evidence="1" id="KW-0812">Transmembrane</keyword>
<sequence length="59" mass="6360">MAPALSRELRVLSWTAFAGIAFGFLYSQTDASVLRSVGMSLAVAAAVFAVTFYRHCTTE</sequence>
<evidence type="ECO:0000256" key="1">
    <source>
        <dbReference type="SAM" id="Phobius"/>
    </source>
</evidence>
<feature type="transmembrane region" description="Helical" evidence="1">
    <location>
        <begin position="9"/>
        <end position="27"/>
    </location>
</feature>
<accession>A0AB39Q918</accession>
<protein>
    <submittedName>
        <fullName evidence="2">Uncharacterized protein</fullName>
    </submittedName>
</protein>